<proteinExistence type="inferred from homology"/>
<keyword evidence="5 6" id="KW-0560">Oxidoreductase</keyword>
<dbReference type="InterPro" id="IPR036250">
    <property type="entry name" value="AcylCo_DH-like_C"/>
</dbReference>
<dbReference type="InterPro" id="IPR052161">
    <property type="entry name" value="Mycobact_Acyl-CoA_DH"/>
</dbReference>
<evidence type="ECO:0000256" key="2">
    <source>
        <dbReference type="ARBA" id="ARBA00009347"/>
    </source>
</evidence>
<keyword evidence="11" id="KW-1185">Reference proteome</keyword>
<evidence type="ECO:0000256" key="5">
    <source>
        <dbReference type="ARBA" id="ARBA00023002"/>
    </source>
</evidence>
<reference evidence="10 11" key="1">
    <citation type="submission" date="2006-06" db="EMBL/GenBank/DDBJ databases">
        <authorList>
            <person name="Moran M.A."/>
            <person name="Ferriera S."/>
            <person name="Johnson J."/>
            <person name="Kravitz S."/>
            <person name="Beeson K."/>
            <person name="Sutton G."/>
            <person name="Rogers Y.-H."/>
            <person name="Friedman R."/>
            <person name="Frazier M."/>
            <person name="Venter J.C."/>
        </authorList>
    </citation>
    <scope>NUCLEOTIDE SEQUENCE [LARGE SCALE GENOMIC DNA]</scope>
    <source>
        <strain evidence="10 11">E-37</strain>
    </source>
</reference>
<dbReference type="InterPro" id="IPR013786">
    <property type="entry name" value="AcylCoA_DH/ox_N"/>
</dbReference>
<dbReference type="InterPro" id="IPR009075">
    <property type="entry name" value="AcylCo_DH/oxidase_C"/>
</dbReference>
<dbReference type="Pfam" id="PF00441">
    <property type="entry name" value="Acyl-CoA_dh_1"/>
    <property type="match status" value="1"/>
</dbReference>
<dbReference type="SUPFAM" id="SSF47203">
    <property type="entry name" value="Acyl-CoA dehydrogenase C-terminal domain-like"/>
    <property type="match status" value="1"/>
</dbReference>
<dbReference type="GO" id="GO:0016627">
    <property type="term" value="F:oxidoreductase activity, acting on the CH-CH group of donors"/>
    <property type="evidence" value="ECO:0007669"/>
    <property type="project" value="InterPro"/>
</dbReference>
<evidence type="ECO:0000313" key="10">
    <source>
        <dbReference type="EMBL" id="EBA06757.1"/>
    </source>
</evidence>
<feature type="domain" description="Acyl-CoA dehydrogenase/oxidase N-terminal" evidence="9">
    <location>
        <begin position="33"/>
        <end position="144"/>
    </location>
</feature>
<dbReference type="InterPro" id="IPR009100">
    <property type="entry name" value="AcylCoA_DH/oxidase_NM_dom_sf"/>
</dbReference>
<keyword evidence="3 6" id="KW-0285">Flavoprotein</keyword>
<dbReference type="Proteomes" id="UP000005713">
    <property type="component" value="Unassembled WGS sequence"/>
</dbReference>
<evidence type="ECO:0000259" key="9">
    <source>
        <dbReference type="Pfam" id="PF02771"/>
    </source>
</evidence>
<gene>
    <name evidence="10" type="ORF">SSE37_02680</name>
</gene>
<evidence type="ECO:0000259" key="7">
    <source>
        <dbReference type="Pfam" id="PF00441"/>
    </source>
</evidence>
<dbReference type="InterPro" id="IPR037069">
    <property type="entry name" value="AcylCoA_DH/ox_N_sf"/>
</dbReference>
<dbReference type="OrthoDB" id="9775090at2"/>
<evidence type="ECO:0000256" key="4">
    <source>
        <dbReference type="ARBA" id="ARBA00022827"/>
    </source>
</evidence>
<dbReference type="SUPFAM" id="SSF56645">
    <property type="entry name" value="Acyl-CoA dehydrogenase NM domain-like"/>
    <property type="match status" value="1"/>
</dbReference>
<comment type="similarity">
    <text evidence="2 6">Belongs to the acyl-CoA dehydrogenase family.</text>
</comment>
<organism evidence="10 11">
    <name type="scientific">Sagittula stellata (strain ATCC 700073 / DSM 11524 / E-37)</name>
    <dbReference type="NCBI Taxonomy" id="388399"/>
    <lineage>
        <taxon>Bacteria</taxon>
        <taxon>Pseudomonadati</taxon>
        <taxon>Pseudomonadota</taxon>
        <taxon>Alphaproteobacteria</taxon>
        <taxon>Rhodobacterales</taxon>
        <taxon>Roseobacteraceae</taxon>
        <taxon>Sagittula</taxon>
    </lineage>
</organism>
<dbReference type="AlphaFoldDB" id="A3K7Y5"/>
<name>A3K7Y5_SAGS3</name>
<dbReference type="Pfam" id="PF02771">
    <property type="entry name" value="Acyl-CoA_dh_N"/>
    <property type="match status" value="1"/>
</dbReference>
<evidence type="ECO:0000256" key="1">
    <source>
        <dbReference type="ARBA" id="ARBA00001974"/>
    </source>
</evidence>
<protein>
    <submittedName>
        <fullName evidence="10">Pimeloyl-CoA dehydrogenase (Large subunit)</fullName>
    </submittedName>
</protein>
<feature type="domain" description="Acyl-CoA oxidase/dehydrogenase middle" evidence="8">
    <location>
        <begin position="148"/>
        <end position="242"/>
    </location>
</feature>
<feature type="domain" description="Acyl-CoA dehydrogenase/oxidase C-terminal" evidence="7">
    <location>
        <begin position="254"/>
        <end position="407"/>
    </location>
</feature>
<dbReference type="eggNOG" id="COG1960">
    <property type="taxonomic scope" value="Bacteria"/>
</dbReference>
<dbReference type="PANTHER" id="PTHR43292:SF3">
    <property type="entry name" value="ACYL-COA DEHYDROGENASE FADE29"/>
    <property type="match status" value="1"/>
</dbReference>
<keyword evidence="4 6" id="KW-0274">FAD</keyword>
<comment type="cofactor">
    <cofactor evidence="1 6">
        <name>FAD</name>
        <dbReference type="ChEBI" id="CHEBI:57692"/>
    </cofactor>
</comment>
<evidence type="ECO:0000256" key="6">
    <source>
        <dbReference type="RuleBase" id="RU362125"/>
    </source>
</evidence>
<dbReference type="GO" id="GO:0050660">
    <property type="term" value="F:flavin adenine dinucleotide binding"/>
    <property type="evidence" value="ECO:0007669"/>
    <property type="project" value="InterPro"/>
</dbReference>
<dbReference type="RefSeq" id="WP_005861970.1">
    <property type="nucleotide sequence ID" value="NZ_AAYA01000013.1"/>
</dbReference>
<evidence type="ECO:0000256" key="3">
    <source>
        <dbReference type="ARBA" id="ARBA00022630"/>
    </source>
</evidence>
<dbReference type="Gene3D" id="2.40.110.10">
    <property type="entry name" value="Butyryl-CoA Dehydrogenase, subunit A, domain 2"/>
    <property type="match status" value="1"/>
</dbReference>
<sequence length="409" mass="45025">MVPENVVSFQPAGTHLDQSAPDHIDLLLDDGLRGFRLEVRRFLRSAVPEDLRERVDRGLPSSKSEIVALQRALNERGWGAPSWPEEHGGTGWTPMQQFLFNYELGANAAPPLPPFGTGMVGPVIYTFGSREQKDFYLPRIRSGEDWWCQGFSESGAGSDLASLSTRAEDAGDHFLVNGEKTWTTHALCADRIFCLVRTSKEERKQDGFTCLVFDMDLPGIEVRPILGIDGSHSLNSIHFKDVEVPRSGLVGDMGKGWGYARFLLQNEGIGLTCTGRSRRQLARLKTYADRAMMQGASGRPSPSFLTEVARVDAELTALEVCEIRMRSHGPNPAAASMLKVRGSEMQQHLTALLVDSVGHGGVAFGPVPHESDHAETAGVMQDYLHSRRLSMFGTTNEIHRDIIARTVLG</sequence>
<dbReference type="GO" id="GO:0005886">
    <property type="term" value="C:plasma membrane"/>
    <property type="evidence" value="ECO:0007669"/>
    <property type="project" value="TreeGrafter"/>
</dbReference>
<evidence type="ECO:0000313" key="11">
    <source>
        <dbReference type="Proteomes" id="UP000005713"/>
    </source>
</evidence>
<comment type="caution">
    <text evidence="10">The sequence shown here is derived from an EMBL/GenBank/DDBJ whole genome shotgun (WGS) entry which is preliminary data.</text>
</comment>
<dbReference type="Pfam" id="PF02770">
    <property type="entry name" value="Acyl-CoA_dh_M"/>
    <property type="match status" value="1"/>
</dbReference>
<dbReference type="PANTHER" id="PTHR43292">
    <property type="entry name" value="ACYL-COA DEHYDROGENASE"/>
    <property type="match status" value="1"/>
</dbReference>
<dbReference type="Gene3D" id="1.20.140.10">
    <property type="entry name" value="Butyryl-CoA Dehydrogenase, subunit A, domain 3"/>
    <property type="match status" value="1"/>
</dbReference>
<evidence type="ECO:0000259" key="8">
    <source>
        <dbReference type="Pfam" id="PF02770"/>
    </source>
</evidence>
<dbReference type="InterPro" id="IPR006091">
    <property type="entry name" value="Acyl-CoA_Oxase/DH_mid-dom"/>
</dbReference>
<dbReference type="EMBL" id="AAYA01000013">
    <property type="protein sequence ID" value="EBA06757.1"/>
    <property type="molecule type" value="Genomic_DNA"/>
</dbReference>
<dbReference type="Gene3D" id="1.10.540.10">
    <property type="entry name" value="Acyl-CoA dehydrogenase/oxidase, N-terminal domain"/>
    <property type="match status" value="1"/>
</dbReference>
<dbReference type="InterPro" id="IPR046373">
    <property type="entry name" value="Acyl-CoA_Oxase/DH_mid-dom_sf"/>
</dbReference>
<accession>A3K7Y5</accession>